<accession>A0AA44UAL9</accession>
<dbReference type="Proteomes" id="UP000223296">
    <property type="component" value="Unassembled WGS sequence"/>
</dbReference>
<organism evidence="1 2">
    <name type="scientific">Neisseria gonorrhoeae 3502</name>
    <dbReference type="NCBI Taxonomy" id="1193404"/>
    <lineage>
        <taxon>Bacteria</taxon>
        <taxon>Pseudomonadati</taxon>
        <taxon>Pseudomonadota</taxon>
        <taxon>Betaproteobacteria</taxon>
        <taxon>Neisseriales</taxon>
        <taxon>Neisseriaceae</taxon>
        <taxon>Neisseria</taxon>
    </lineage>
</organism>
<protein>
    <submittedName>
        <fullName evidence="1">Uncharacterized protein</fullName>
    </submittedName>
</protein>
<reference evidence="1 2" key="1">
    <citation type="submission" date="2013-08" db="EMBL/GenBank/DDBJ databases">
        <authorList>
            <person name="Trees D."/>
        </authorList>
    </citation>
    <scope>NUCLEOTIDE SEQUENCE [LARGE SCALE GENOMIC DNA]</scope>
    <source>
        <strain evidence="1 2">3502</strain>
    </source>
</reference>
<evidence type="ECO:0000313" key="2">
    <source>
        <dbReference type="Proteomes" id="UP000223296"/>
    </source>
</evidence>
<comment type="caution">
    <text evidence="1">The sequence shown here is derived from an EMBL/GenBank/DDBJ whole genome shotgun (WGS) entry which is preliminary data.</text>
</comment>
<gene>
    <name evidence="1" type="ORF">N776_05780</name>
</gene>
<proteinExistence type="predicted"/>
<dbReference type="EMBL" id="AVBE01000002">
    <property type="protein sequence ID" value="PHJ36185.1"/>
    <property type="molecule type" value="Genomic_DNA"/>
</dbReference>
<sequence length="92" mass="10578">MTSSRFTPGWERTRTVTGKGFDRAVVEFDFQHAGRTLQDFINGRIGFQPVAGGFDLFSRDFKRIEGFFCNGIRHFASFSQKDFQGRAFRSLL</sequence>
<name>A0AA44UAL9_NEIGO</name>
<dbReference type="AlphaFoldDB" id="A0AA44UAL9"/>
<evidence type="ECO:0000313" key="1">
    <source>
        <dbReference type="EMBL" id="PHJ36185.1"/>
    </source>
</evidence>